<evidence type="ECO:0000313" key="2">
    <source>
        <dbReference type="Proteomes" id="UP000663828"/>
    </source>
</evidence>
<proteinExistence type="predicted"/>
<comment type="caution">
    <text evidence="1">The sequence shown here is derived from an EMBL/GenBank/DDBJ whole genome shotgun (WGS) entry which is preliminary data.</text>
</comment>
<evidence type="ECO:0000313" key="1">
    <source>
        <dbReference type="EMBL" id="CAF1664601.1"/>
    </source>
</evidence>
<dbReference type="Gene3D" id="2.60.120.200">
    <property type="match status" value="1"/>
</dbReference>
<dbReference type="SUPFAM" id="SSF49899">
    <property type="entry name" value="Concanavalin A-like lectins/glucanases"/>
    <property type="match status" value="1"/>
</dbReference>
<dbReference type="AlphaFoldDB" id="A0A816FQB0"/>
<dbReference type="EMBL" id="CAJNOR010011930">
    <property type="protein sequence ID" value="CAF1664601.1"/>
    <property type="molecule type" value="Genomic_DNA"/>
</dbReference>
<sequence>MTISSSFSLNQWTRRLQRYDPSSRTDFYVNGTVIISKTSLSTRSPIGSYVDELYIFSEALTPNDICHLSNR</sequence>
<dbReference type="InterPro" id="IPR013320">
    <property type="entry name" value="ConA-like_dom_sf"/>
</dbReference>
<keyword evidence="2" id="KW-1185">Reference proteome</keyword>
<accession>A0A816FQB0</accession>
<gene>
    <name evidence="1" type="ORF">XAT740_LOCUS57532</name>
</gene>
<reference evidence="1" key="1">
    <citation type="submission" date="2021-02" db="EMBL/GenBank/DDBJ databases">
        <authorList>
            <person name="Nowell W R."/>
        </authorList>
    </citation>
    <scope>NUCLEOTIDE SEQUENCE</scope>
</reference>
<organism evidence="1 2">
    <name type="scientific">Adineta ricciae</name>
    <name type="common">Rotifer</name>
    <dbReference type="NCBI Taxonomy" id="249248"/>
    <lineage>
        <taxon>Eukaryota</taxon>
        <taxon>Metazoa</taxon>
        <taxon>Spiralia</taxon>
        <taxon>Gnathifera</taxon>
        <taxon>Rotifera</taxon>
        <taxon>Eurotatoria</taxon>
        <taxon>Bdelloidea</taxon>
        <taxon>Adinetida</taxon>
        <taxon>Adinetidae</taxon>
        <taxon>Adineta</taxon>
    </lineage>
</organism>
<name>A0A816FQB0_ADIRI</name>
<dbReference type="Proteomes" id="UP000663828">
    <property type="component" value="Unassembled WGS sequence"/>
</dbReference>
<protein>
    <submittedName>
        <fullName evidence="1">Uncharacterized protein</fullName>
    </submittedName>
</protein>